<name>A0A1W0CCV0_9NEIS</name>
<evidence type="ECO:0000313" key="2">
    <source>
        <dbReference type="Proteomes" id="UP000192721"/>
    </source>
</evidence>
<dbReference type="Proteomes" id="UP000192721">
    <property type="component" value="Unassembled WGS sequence"/>
</dbReference>
<dbReference type="EMBL" id="MUKV01000045">
    <property type="protein sequence ID" value="OQS32580.1"/>
    <property type="molecule type" value="Genomic_DNA"/>
</dbReference>
<proteinExistence type="predicted"/>
<comment type="caution">
    <text evidence="1">The sequence shown here is derived from an EMBL/GenBank/DDBJ whole genome shotgun (WGS) entry which is preliminary data.</text>
</comment>
<gene>
    <name evidence="1" type="ORF">B0T45_21500</name>
</gene>
<sequence>MSVDVVKVVMKAMELVSAEGSAKAVNHGRVPGASTFIGAELLDFVSARRLLDTAMRLPAEQYLALMWQVLKNDPRQGWLVCQDLAAFVANNLGPADGNRFGREGLLYWVRHWARKDGSCREAAHMYGASYGTHHAFYVEKVKVILDSWLIAAKGQLEEVIFSSMEEAA</sequence>
<dbReference type="RefSeq" id="WP_081556900.1">
    <property type="nucleotide sequence ID" value="NZ_MUKV01000045.1"/>
</dbReference>
<evidence type="ECO:0000313" key="1">
    <source>
        <dbReference type="EMBL" id="OQS32580.1"/>
    </source>
</evidence>
<dbReference type="AlphaFoldDB" id="A0A1W0CCV0"/>
<accession>A0A1W0CCV0</accession>
<organism evidence="1 2">
    <name type="scientific">Chromobacterium haemolyticum</name>
    <dbReference type="NCBI Taxonomy" id="394935"/>
    <lineage>
        <taxon>Bacteria</taxon>
        <taxon>Pseudomonadati</taxon>
        <taxon>Pseudomonadota</taxon>
        <taxon>Betaproteobacteria</taxon>
        <taxon>Neisseriales</taxon>
        <taxon>Chromobacteriaceae</taxon>
        <taxon>Chromobacterium</taxon>
    </lineage>
</organism>
<protein>
    <submittedName>
        <fullName evidence="1">Uncharacterized protein</fullName>
    </submittedName>
</protein>
<reference evidence="1 2" key="1">
    <citation type="submission" date="2017-02" db="EMBL/GenBank/DDBJ databases">
        <title>Chromobacterium haemolyticum H5244.</title>
        <authorList>
            <person name="Gulvik C.A."/>
        </authorList>
    </citation>
    <scope>NUCLEOTIDE SEQUENCE [LARGE SCALE GENOMIC DNA]</scope>
    <source>
        <strain evidence="1 2">H5244</strain>
    </source>
</reference>